<evidence type="ECO:0000313" key="11">
    <source>
        <dbReference type="Proteomes" id="UP000245778"/>
    </source>
</evidence>
<comment type="catalytic activity">
    <reaction evidence="5">
        <text>a short-chain (3S)-3-hydroxyacyl-CoA = a short-chain (2E)-enoyl-CoA + H2O</text>
        <dbReference type="Rhea" id="RHEA:52664"/>
        <dbReference type="ChEBI" id="CHEBI:15377"/>
        <dbReference type="ChEBI" id="CHEBI:87488"/>
        <dbReference type="ChEBI" id="CHEBI:136760"/>
        <dbReference type="EC" id="4.2.1.150"/>
    </reaction>
</comment>
<dbReference type="Pfam" id="PF00378">
    <property type="entry name" value="ECH_1"/>
    <property type="match status" value="1"/>
</dbReference>
<dbReference type="EC" id="4.2.1.150" evidence="6"/>
<dbReference type="PANTHER" id="PTHR11941">
    <property type="entry name" value="ENOYL-COA HYDRATASE-RELATED"/>
    <property type="match status" value="1"/>
</dbReference>
<organism evidence="8 10">
    <name type="scientific">Intestinimonas butyriciproducens</name>
    <dbReference type="NCBI Taxonomy" id="1297617"/>
    <lineage>
        <taxon>Bacteria</taxon>
        <taxon>Bacillati</taxon>
        <taxon>Bacillota</taxon>
        <taxon>Clostridia</taxon>
        <taxon>Eubacteriales</taxon>
        <taxon>Intestinimonas</taxon>
    </lineage>
</organism>
<reference evidence="9 11" key="3">
    <citation type="submission" date="2018-04" db="EMBL/GenBank/DDBJ databases">
        <title>Genomic Encyclopedia of Type Strains, Phase IV (KMG-IV): sequencing the most valuable type-strain genomes for metagenomic binning, comparative biology and taxonomic classification.</title>
        <authorList>
            <person name="Goeker M."/>
        </authorList>
    </citation>
    <scope>NUCLEOTIDE SEQUENCE [LARGE SCALE GENOMIC DNA]</scope>
    <source>
        <strain evidence="9 11">DSM 26588</strain>
    </source>
</reference>
<dbReference type="EMBL" id="CP011307">
    <property type="protein sequence ID" value="ALP94960.1"/>
    <property type="molecule type" value="Genomic_DNA"/>
</dbReference>
<protein>
    <recommendedName>
        <fullName evidence="6">short-chain-enoyl-CoA hydratase</fullName>
        <ecNumber evidence="6">4.2.1.150</ecNumber>
    </recommendedName>
</protein>
<evidence type="ECO:0000313" key="8">
    <source>
        <dbReference type="EMBL" id="ALP94960.1"/>
    </source>
</evidence>
<dbReference type="FunFam" id="1.10.12.10:FF:000001">
    <property type="entry name" value="Probable enoyl-CoA hydratase, mitochondrial"/>
    <property type="match status" value="1"/>
</dbReference>
<evidence type="ECO:0000256" key="7">
    <source>
        <dbReference type="RuleBase" id="RU003707"/>
    </source>
</evidence>
<gene>
    <name evidence="9" type="ORF">C7373_10563</name>
    <name evidence="8" type="ORF">IB211_02569</name>
</gene>
<comment type="subunit">
    <text evidence="3">Homotetramer.</text>
</comment>
<dbReference type="GeneID" id="93230062"/>
<dbReference type="STRING" id="1297617.IB211_02569"/>
<dbReference type="eggNOG" id="COG1024">
    <property type="taxonomic scope" value="Bacteria"/>
</dbReference>
<evidence type="ECO:0000256" key="6">
    <source>
        <dbReference type="ARBA" id="ARBA00067035"/>
    </source>
</evidence>
<dbReference type="RefSeq" id="WP_058118253.1">
    <property type="nucleotide sequence ID" value="NZ_CALICV010000151.1"/>
</dbReference>
<comment type="pathway">
    <text evidence="1">Lipid metabolism; butanoate metabolism.</text>
</comment>
<evidence type="ECO:0000256" key="1">
    <source>
        <dbReference type="ARBA" id="ARBA00005086"/>
    </source>
</evidence>
<dbReference type="PROSITE" id="PS00166">
    <property type="entry name" value="ENOYL_COA_HYDRATASE"/>
    <property type="match status" value="1"/>
</dbReference>
<reference evidence="10" key="2">
    <citation type="submission" date="2015-04" db="EMBL/GenBank/DDBJ databases">
        <title>A butyrogenic pathway from the amino acid lysine in a human gut commensal.</title>
        <authorList>
            <person name="de Vos W.M."/>
            <person name="Bui N.T.P."/>
            <person name="Plugge C.M."/>
            <person name="Ritari J."/>
        </authorList>
    </citation>
    <scope>NUCLEOTIDE SEQUENCE [LARGE SCALE GENOMIC DNA]</scope>
    <source>
        <strain evidence="10">AF211</strain>
    </source>
</reference>
<dbReference type="SUPFAM" id="SSF52096">
    <property type="entry name" value="ClpP/crotonase"/>
    <property type="match status" value="1"/>
</dbReference>
<comment type="similarity">
    <text evidence="2 7">Belongs to the enoyl-CoA hydratase/isomerase family.</text>
</comment>
<dbReference type="Gene3D" id="3.90.226.10">
    <property type="entry name" value="2-enoyl-CoA Hydratase, Chain A, domain 1"/>
    <property type="match status" value="1"/>
</dbReference>
<dbReference type="InterPro" id="IPR029045">
    <property type="entry name" value="ClpP/crotonase-like_dom_sf"/>
</dbReference>
<evidence type="ECO:0000313" key="10">
    <source>
        <dbReference type="Proteomes" id="UP000064844"/>
    </source>
</evidence>
<dbReference type="CDD" id="cd06558">
    <property type="entry name" value="crotonase-like"/>
    <property type="match status" value="1"/>
</dbReference>
<name>A0A0S2W7I9_9FIRM</name>
<keyword evidence="10" id="KW-1185">Reference proteome</keyword>
<evidence type="ECO:0000256" key="2">
    <source>
        <dbReference type="ARBA" id="ARBA00005254"/>
    </source>
</evidence>
<evidence type="ECO:0000256" key="5">
    <source>
        <dbReference type="ARBA" id="ARBA00050624"/>
    </source>
</evidence>
<dbReference type="KEGG" id="ibu:IB211_02569"/>
<dbReference type="Proteomes" id="UP000064844">
    <property type="component" value="Chromosome"/>
</dbReference>
<dbReference type="OrthoDB" id="9775794at2"/>
<dbReference type="PANTHER" id="PTHR11941:SF54">
    <property type="entry name" value="ENOYL-COA HYDRATASE, MITOCHONDRIAL"/>
    <property type="match status" value="1"/>
</dbReference>
<dbReference type="Proteomes" id="UP000245778">
    <property type="component" value="Unassembled WGS sequence"/>
</dbReference>
<dbReference type="GO" id="GO:0018812">
    <property type="term" value="F:3-hydroxyacyl-CoA dehydratase activity"/>
    <property type="evidence" value="ECO:0007669"/>
    <property type="project" value="UniProtKB-EC"/>
</dbReference>
<proteinExistence type="inferred from homology"/>
<sequence length="261" mass="28377">MYETLVYKKEAGLGIITLNQPNVLNALNAKAYEELYEVAELADQDDGIQVLIFHGAGRGFCAGDNITDGDLLKKRTSMGAYQYILGLQRVFNRIESIKKPVIAAIHGAACGGGLELALVCDIRIAAESARLGLPELKLGALPCIGGTQRLPRLIGTAKTKELLFTGKLLPAVEAERLGIINQVVPDGRELEEAVSMANVIKERSSLALHMAKAAVDQGRNHDLYTALEIEARNDAMLFDTADFREGMLAFSEKRPPVFRGR</sequence>
<dbReference type="EMBL" id="QEKK01000005">
    <property type="protein sequence ID" value="PVY54644.1"/>
    <property type="molecule type" value="Genomic_DNA"/>
</dbReference>
<dbReference type="InterPro" id="IPR001753">
    <property type="entry name" value="Enoyl-CoA_hydra/iso"/>
</dbReference>
<dbReference type="InterPro" id="IPR014748">
    <property type="entry name" value="Enoyl-CoA_hydra_C"/>
</dbReference>
<accession>A0A0S2W7I9</accession>
<dbReference type="InterPro" id="IPR018376">
    <property type="entry name" value="Enoyl-CoA_hyd/isom_CS"/>
</dbReference>
<dbReference type="FunFam" id="3.90.226.10:FF:000009">
    <property type="entry name" value="Carnitinyl-CoA dehydratase"/>
    <property type="match status" value="1"/>
</dbReference>
<dbReference type="GO" id="GO:0006635">
    <property type="term" value="P:fatty acid beta-oxidation"/>
    <property type="evidence" value="ECO:0007669"/>
    <property type="project" value="TreeGrafter"/>
</dbReference>
<dbReference type="AlphaFoldDB" id="A0A0S2W7I9"/>
<keyword evidence="4 8" id="KW-0456">Lyase</keyword>
<dbReference type="Gene3D" id="1.10.12.10">
    <property type="entry name" value="Lyase 2-enoyl-coa Hydratase, Chain A, domain 2"/>
    <property type="match status" value="1"/>
</dbReference>
<evidence type="ECO:0000256" key="4">
    <source>
        <dbReference type="ARBA" id="ARBA00023239"/>
    </source>
</evidence>
<reference evidence="8 10" key="1">
    <citation type="journal article" date="2015" name="Nat. Commun.">
        <title>Production of butyrate from lysine and the Amadori product fructoselysine by a human gut commensal.</title>
        <authorList>
            <person name="Bui T.P."/>
            <person name="Ritari J."/>
            <person name="Boeren S."/>
            <person name="de Waard P."/>
            <person name="Plugge C.M."/>
            <person name="de Vos W.M."/>
        </authorList>
    </citation>
    <scope>NUCLEOTIDE SEQUENCE [LARGE SCALE GENOMIC DNA]</scope>
    <source>
        <strain evidence="8 10">AF211</strain>
    </source>
</reference>
<evidence type="ECO:0000313" key="9">
    <source>
        <dbReference type="EMBL" id="PVY54644.1"/>
    </source>
</evidence>
<evidence type="ECO:0000256" key="3">
    <source>
        <dbReference type="ARBA" id="ARBA00011881"/>
    </source>
</evidence>